<dbReference type="Pfam" id="PF13439">
    <property type="entry name" value="Glyco_transf_4"/>
    <property type="match status" value="1"/>
</dbReference>
<dbReference type="RefSeq" id="WP_307411076.1">
    <property type="nucleotide sequence ID" value="NZ_JAUSTW010000007.1"/>
</dbReference>
<evidence type="ECO:0000259" key="2">
    <source>
        <dbReference type="Pfam" id="PF00534"/>
    </source>
</evidence>
<organism evidence="4 5">
    <name type="scientific">Neobacillus ginsengisoli</name>
    <dbReference type="NCBI Taxonomy" id="904295"/>
    <lineage>
        <taxon>Bacteria</taxon>
        <taxon>Bacillati</taxon>
        <taxon>Bacillota</taxon>
        <taxon>Bacilli</taxon>
        <taxon>Bacillales</taxon>
        <taxon>Bacillaceae</taxon>
        <taxon>Neobacillus</taxon>
    </lineage>
</organism>
<reference evidence="4 5" key="1">
    <citation type="submission" date="2023-07" db="EMBL/GenBank/DDBJ databases">
        <title>Genomic Encyclopedia of Type Strains, Phase IV (KMG-IV): sequencing the most valuable type-strain genomes for metagenomic binning, comparative biology and taxonomic classification.</title>
        <authorList>
            <person name="Goeker M."/>
        </authorList>
    </citation>
    <scope>NUCLEOTIDE SEQUENCE [LARGE SCALE GENOMIC DNA]</scope>
    <source>
        <strain evidence="4 5">DSM 27594</strain>
    </source>
</reference>
<dbReference type="PANTHER" id="PTHR45947">
    <property type="entry name" value="SULFOQUINOVOSYL TRANSFERASE SQD2"/>
    <property type="match status" value="1"/>
</dbReference>
<accession>A0ABT9XZ31</accession>
<evidence type="ECO:0000259" key="3">
    <source>
        <dbReference type="Pfam" id="PF13439"/>
    </source>
</evidence>
<dbReference type="Pfam" id="PF00534">
    <property type="entry name" value="Glycos_transf_1"/>
    <property type="match status" value="1"/>
</dbReference>
<dbReference type="EMBL" id="JAUSTW010000007">
    <property type="protein sequence ID" value="MDQ0200739.1"/>
    <property type="molecule type" value="Genomic_DNA"/>
</dbReference>
<feature type="domain" description="Glycosyl transferase family 1" evidence="2">
    <location>
        <begin position="225"/>
        <end position="370"/>
    </location>
</feature>
<dbReference type="Proteomes" id="UP001224122">
    <property type="component" value="Unassembled WGS sequence"/>
</dbReference>
<evidence type="ECO:0000313" key="4">
    <source>
        <dbReference type="EMBL" id="MDQ0200739.1"/>
    </source>
</evidence>
<gene>
    <name evidence="4" type="ORF">J2S10_003941</name>
</gene>
<proteinExistence type="predicted"/>
<keyword evidence="1" id="KW-0472">Membrane</keyword>
<sequence>MKILQINVVYKKGSTGKIVYDIHNVLKDKGIESIVCYGRGQKPNGPDEYKTSSELLAKLNNIKSRITGLEFNGSFFATIKLIRILKKEKPDIIHLHCINGFFVNIYWLIAYLKKSGIKTILTMHAEFMYTGGCGHAFECEKWKTGCGNCPQFKEMPSYLFDRTNRAWRKMKLAFDGFNENLIVTSVSPWLEERARQSVILGNKKHCTILNGIDTVNVFHPCDFSNIKRDLKLTDEKIICHITANFSNEIKGGKYIRELSERLKDKNIKIIVVGNTDKNLKLPDNIIDVGRINDQNELAAYYSMADLTVITSKRETFSMVCAESLSCGTPVVGFKAGAPEQISLREYSEFVEYGDLDALERTVHEWIELKSTVVNVIVEKAQGYYSKEKMCESYLTLYKELVNKSE</sequence>
<dbReference type="PANTHER" id="PTHR45947:SF3">
    <property type="entry name" value="SULFOQUINOVOSYL TRANSFERASE SQD2"/>
    <property type="match status" value="1"/>
</dbReference>
<protein>
    <submittedName>
        <fullName evidence="4">Glycosyltransferase involved in cell wall biosynthesis</fullName>
    </submittedName>
</protein>
<dbReference type="SUPFAM" id="SSF53756">
    <property type="entry name" value="UDP-Glycosyltransferase/glycogen phosphorylase"/>
    <property type="match status" value="1"/>
</dbReference>
<dbReference type="InterPro" id="IPR050194">
    <property type="entry name" value="Glycosyltransferase_grp1"/>
</dbReference>
<keyword evidence="1" id="KW-1133">Transmembrane helix</keyword>
<feature type="transmembrane region" description="Helical" evidence="1">
    <location>
        <begin position="92"/>
        <end position="112"/>
    </location>
</feature>
<evidence type="ECO:0000256" key="1">
    <source>
        <dbReference type="SAM" id="Phobius"/>
    </source>
</evidence>
<keyword evidence="5" id="KW-1185">Reference proteome</keyword>
<dbReference type="InterPro" id="IPR001296">
    <property type="entry name" value="Glyco_trans_1"/>
</dbReference>
<evidence type="ECO:0000313" key="5">
    <source>
        <dbReference type="Proteomes" id="UP001224122"/>
    </source>
</evidence>
<feature type="domain" description="Glycosyltransferase subfamily 4-like N-terminal" evidence="3">
    <location>
        <begin position="18"/>
        <end position="214"/>
    </location>
</feature>
<name>A0ABT9XZ31_9BACI</name>
<keyword evidence="1" id="KW-0812">Transmembrane</keyword>
<dbReference type="Gene3D" id="3.40.50.2000">
    <property type="entry name" value="Glycogen Phosphorylase B"/>
    <property type="match status" value="2"/>
</dbReference>
<dbReference type="InterPro" id="IPR028098">
    <property type="entry name" value="Glyco_trans_4-like_N"/>
</dbReference>
<comment type="caution">
    <text evidence="4">The sequence shown here is derived from an EMBL/GenBank/DDBJ whole genome shotgun (WGS) entry which is preliminary data.</text>
</comment>